<evidence type="ECO:0000256" key="1">
    <source>
        <dbReference type="PIRSR" id="PIRSR037847-1"/>
    </source>
</evidence>
<dbReference type="InterPro" id="IPR035922">
    <property type="entry name" value="3H_dom_sf"/>
</dbReference>
<dbReference type="InterPro" id="IPR004173">
    <property type="entry name" value="3H_domain"/>
</dbReference>
<dbReference type="Pfam" id="PF02829">
    <property type="entry name" value="3H"/>
    <property type="match status" value="1"/>
</dbReference>
<feature type="binding site" evidence="1">
    <location>
        <position position="146"/>
    </location>
    <ligand>
        <name>Ni(2+)</name>
        <dbReference type="ChEBI" id="CHEBI:49786"/>
    </ligand>
</feature>
<name>A0A1I2V6T9_9FIRM</name>
<feature type="binding site" evidence="1">
    <location>
        <position position="144"/>
    </location>
    <ligand>
        <name>Ni(2+)</name>
        <dbReference type="ChEBI" id="CHEBI:49786"/>
    </ligand>
</feature>
<feature type="domain" description="3H" evidence="2">
    <location>
        <begin position="74"/>
        <end position="169"/>
    </location>
</feature>
<dbReference type="EMBL" id="FOOX01000010">
    <property type="protein sequence ID" value="SFG84129.1"/>
    <property type="molecule type" value="Genomic_DNA"/>
</dbReference>
<dbReference type="InterPro" id="IPR036390">
    <property type="entry name" value="WH_DNA-bd_sf"/>
</dbReference>
<dbReference type="Gene3D" id="1.10.10.10">
    <property type="entry name" value="Winged helix-like DNA-binding domain superfamily/Winged helix DNA-binding domain"/>
    <property type="match status" value="1"/>
</dbReference>
<evidence type="ECO:0000259" key="3">
    <source>
        <dbReference type="Pfam" id="PF08279"/>
    </source>
</evidence>
<dbReference type="PIRSF" id="PIRSF037847">
    <property type="entry name" value="NiaR"/>
    <property type="match status" value="1"/>
</dbReference>
<dbReference type="Proteomes" id="UP000199337">
    <property type="component" value="Unassembled WGS sequence"/>
</dbReference>
<feature type="binding site" evidence="1">
    <location>
        <position position="77"/>
    </location>
    <ligand>
        <name>Ni(2+)</name>
        <dbReference type="ChEBI" id="CHEBI:49786"/>
    </ligand>
</feature>
<evidence type="ECO:0000259" key="2">
    <source>
        <dbReference type="Pfam" id="PF02829"/>
    </source>
</evidence>
<feature type="domain" description="Helix-turn-helix type 11" evidence="3">
    <location>
        <begin position="7"/>
        <end position="59"/>
    </location>
</feature>
<dbReference type="AlphaFoldDB" id="A0A1I2V6T9"/>
<organism evidence="4 5">
    <name type="scientific">Desulfotruncus arcticus DSM 17038</name>
    <dbReference type="NCBI Taxonomy" id="1121424"/>
    <lineage>
        <taxon>Bacteria</taxon>
        <taxon>Bacillati</taxon>
        <taxon>Bacillota</taxon>
        <taxon>Clostridia</taxon>
        <taxon>Eubacteriales</taxon>
        <taxon>Desulfallaceae</taxon>
        <taxon>Desulfotruncus</taxon>
    </lineage>
</organism>
<keyword evidence="1" id="KW-0479">Metal-binding</keyword>
<dbReference type="Pfam" id="PF08279">
    <property type="entry name" value="HTH_11"/>
    <property type="match status" value="1"/>
</dbReference>
<keyword evidence="5" id="KW-1185">Reference proteome</keyword>
<dbReference type="GO" id="GO:0046872">
    <property type="term" value="F:metal ion binding"/>
    <property type="evidence" value="ECO:0007669"/>
    <property type="project" value="UniProtKB-KW"/>
</dbReference>
<dbReference type="InterPro" id="IPR036388">
    <property type="entry name" value="WH-like_DNA-bd_sf"/>
</dbReference>
<dbReference type="PANTHER" id="PTHR40068:SF1">
    <property type="entry name" value="TRANSCRIPTION REPRESSOR NIAR-RELATED"/>
    <property type="match status" value="1"/>
</dbReference>
<evidence type="ECO:0000313" key="4">
    <source>
        <dbReference type="EMBL" id="SFG84129.1"/>
    </source>
</evidence>
<dbReference type="InterPro" id="IPR026043">
    <property type="entry name" value="NadR"/>
</dbReference>
<evidence type="ECO:0000313" key="5">
    <source>
        <dbReference type="Proteomes" id="UP000199337"/>
    </source>
</evidence>
<accession>A0A1I2V6T9</accession>
<protein>
    <recommendedName>
        <fullName evidence="6">Transcription repressor NadR</fullName>
    </recommendedName>
</protein>
<gene>
    <name evidence="4" type="ORF">SAMN05660649_02896</name>
</gene>
<dbReference type="Gene3D" id="3.30.1340.20">
    <property type="entry name" value="3H domain"/>
    <property type="match status" value="1"/>
</dbReference>
<evidence type="ECO:0008006" key="6">
    <source>
        <dbReference type="Google" id="ProtNLM"/>
    </source>
</evidence>
<sequence length="172" mass="19260">MGMSEKRREKIIKALTDNAGPVSGSALAKQFKVSRQVIVQDVAILRAKGYEIMATPQGYLLPQEANVCEQAVLAVRHTPLETGAELNTMVDFGLKVLDVQVEHPIYGELKGYLMLESRQDVKRFVERLKVEGVPLLSSLTNGVHLHTVEYRRREDLEGARQALHKHGFLISE</sequence>
<reference evidence="5" key="1">
    <citation type="submission" date="2016-10" db="EMBL/GenBank/DDBJ databases">
        <authorList>
            <person name="Varghese N."/>
            <person name="Submissions S."/>
        </authorList>
    </citation>
    <scope>NUCLEOTIDE SEQUENCE [LARGE SCALE GENOMIC DNA]</scope>
    <source>
        <strain evidence="5">DSM 17038</strain>
    </source>
</reference>
<keyword evidence="1" id="KW-0533">Nickel</keyword>
<dbReference type="SUPFAM" id="SSF46785">
    <property type="entry name" value="Winged helix' DNA-binding domain"/>
    <property type="match status" value="1"/>
</dbReference>
<dbReference type="PANTHER" id="PTHR40068">
    <property type="entry name" value="TRANSCRIPTION REPRESSOR NIAR-RELATED"/>
    <property type="match status" value="1"/>
</dbReference>
<proteinExistence type="predicted"/>
<dbReference type="SUPFAM" id="SSF75500">
    <property type="entry name" value="Putative transcriptional regulator TM1602, C-terminal domain"/>
    <property type="match status" value="1"/>
</dbReference>
<dbReference type="STRING" id="341036.SAMN05660649_02896"/>
<feature type="binding site" evidence="1">
    <location>
        <position position="85"/>
    </location>
    <ligand>
        <name>Ni(2+)</name>
        <dbReference type="ChEBI" id="CHEBI:49786"/>
    </ligand>
</feature>
<dbReference type="InterPro" id="IPR013196">
    <property type="entry name" value="HTH_11"/>
</dbReference>